<comment type="caution">
    <text evidence="2">The sequence shown here is derived from an EMBL/GenBank/DDBJ whole genome shotgun (WGS) entry which is preliminary data.</text>
</comment>
<feature type="domain" description="DUF4178" evidence="1">
    <location>
        <begin position="28"/>
        <end position="160"/>
    </location>
</feature>
<evidence type="ECO:0000313" key="3">
    <source>
        <dbReference type="Proteomes" id="UP000030147"/>
    </source>
</evidence>
<dbReference type="STRING" id="1385514.N782_03130"/>
<dbReference type="RefSeq" id="WP_036817128.1">
    <property type="nucleotide sequence ID" value="NZ_AVBF01000010.1"/>
</dbReference>
<evidence type="ECO:0000313" key="2">
    <source>
        <dbReference type="EMBL" id="KGP73632.1"/>
    </source>
</evidence>
<proteinExistence type="predicted"/>
<dbReference type="AlphaFoldDB" id="A0A0A2TCQ6"/>
<organism evidence="2 3">
    <name type="scientific">Pontibacillus yanchengensis Y32</name>
    <dbReference type="NCBI Taxonomy" id="1385514"/>
    <lineage>
        <taxon>Bacteria</taxon>
        <taxon>Bacillati</taxon>
        <taxon>Bacillota</taxon>
        <taxon>Bacilli</taxon>
        <taxon>Bacillales</taxon>
        <taxon>Bacillaceae</taxon>
        <taxon>Pontibacillus</taxon>
    </lineage>
</organism>
<gene>
    <name evidence="2" type="ORF">N782_03130</name>
</gene>
<dbReference type="OrthoDB" id="3775810at2"/>
<protein>
    <recommendedName>
        <fullName evidence="1">DUF4178 domain-containing protein</fullName>
    </recommendedName>
</protein>
<accession>A0A0A2TCQ6</accession>
<keyword evidence="3" id="KW-1185">Reference proteome</keyword>
<name>A0A0A2TCQ6_9BACI</name>
<evidence type="ECO:0000259" key="1">
    <source>
        <dbReference type="Pfam" id="PF13785"/>
    </source>
</evidence>
<dbReference type="InterPro" id="IPR025235">
    <property type="entry name" value="DUF4178"/>
</dbReference>
<sequence>MGLFSKLFSKQKNRNQPEVQERTPLNIQIGDIVSYDLVDYEVVGKITYQDGSYKWYSYQLLEGRNTIWLAVEMDEELELGVYKSIVLPVSEPFPKKLEHDGVTYYLDEKGEANVTGEGRSENVNGRKTRYADYCDEEEEQFLSVETWGSETEVSHGHPIEEYEIKIIAGSM</sequence>
<dbReference type="Proteomes" id="UP000030147">
    <property type="component" value="Unassembled WGS sequence"/>
</dbReference>
<dbReference type="EMBL" id="AVBF01000010">
    <property type="protein sequence ID" value="KGP73632.1"/>
    <property type="molecule type" value="Genomic_DNA"/>
</dbReference>
<dbReference type="eggNOG" id="ENOG502ZQSW">
    <property type="taxonomic scope" value="Bacteria"/>
</dbReference>
<reference evidence="2 3" key="1">
    <citation type="journal article" date="2015" name="Stand. Genomic Sci.">
        <title>High quality draft genome sequence of the moderately halophilic bacterium Pontibacillus yanchengensis Y32(T) and comparison among Pontibacillus genomes.</title>
        <authorList>
            <person name="Huang J."/>
            <person name="Qiao Z.X."/>
            <person name="Tang J.W."/>
            <person name="Wang G."/>
        </authorList>
    </citation>
    <scope>NUCLEOTIDE SEQUENCE [LARGE SCALE GENOMIC DNA]</scope>
    <source>
        <strain evidence="2 3">Y32</strain>
    </source>
</reference>
<dbReference type="Pfam" id="PF13785">
    <property type="entry name" value="DUF4178"/>
    <property type="match status" value="1"/>
</dbReference>